<sequence length="94" mass="10594">MLRFLLVLFVNWPQASWNFLGSDTLDQHFVTHDCSTSPSKAIYSVLYTFGCPPLSFVYLGKLLILGQSKSFIYQFGPGVYFPGTLAFPRGYVTN</sequence>
<feature type="chain" id="PRO_5044022240" evidence="1">
    <location>
        <begin position="18"/>
        <end position="94"/>
    </location>
</feature>
<proteinExistence type="predicted"/>
<protein>
    <submittedName>
        <fullName evidence="2">Uncharacterized protein</fullName>
    </submittedName>
</protein>
<evidence type="ECO:0000256" key="1">
    <source>
        <dbReference type="SAM" id="SignalP"/>
    </source>
</evidence>
<evidence type="ECO:0000313" key="3">
    <source>
        <dbReference type="Proteomes" id="UP001181693"/>
    </source>
</evidence>
<keyword evidence="1" id="KW-0732">Signal</keyword>
<keyword evidence="3" id="KW-1185">Reference proteome</keyword>
<name>A0AAV3A6F2_PYXAD</name>
<dbReference type="Proteomes" id="UP001181693">
    <property type="component" value="Unassembled WGS sequence"/>
</dbReference>
<gene>
    <name evidence="2" type="ORF">GDO54_014110</name>
</gene>
<dbReference type="EMBL" id="DYDO01000006">
    <property type="protein sequence ID" value="DBA23170.1"/>
    <property type="molecule type" value="Genomic_DNA"/>
</dbReference>
<dbReference type="AlphaFoldDB" id="A0AAV3A6F2"/>
<evidence type="ECO:0000313" key="2">
    <source>
        <dbReference type="EMBL" id="DBA23170.1"/>
    </source>
</evidence>
<organism evidence="2 3">
    <name type="scientific">Pyxicephalus adspersus</name>
    <name type="common">African bullfrog</name>
    <dbReference type="NCBI Taxonomy" id="30357"/>
    <lineage>
        <taxon>Eukaryota</taxon>
        <taxon>Metazoa</taxon>
        <taxon>Chordata</taxon>
        <taxon>Craniata</taxon>
        <taxon>Vertebrata</taxon>
        <taxon>Euteleostomi</taxon>
        <taxon>Amphibia</taxon>
        <taxon>Batrachia</taxon>
        <taxon>Anura</taxon>
        <taxon>Neobatrachia</taxon>
        <taxon>Ranoidea</taxon>
        <taxon>Pyxicephalidae</taxon>
        <taxon>Pyxicephalinae</taxon>
        <taxon>Pyxicephalus</taxon>
    </lineage>
</organism>
<reference evidence="2" key="1">
    <citation type="thesis" date="2020" institute="ProQuest LLC" country="789 East Eisenhower Parkway, Ann Arbor, MI, USA">
        <title>Comparative Genomics and Chromosome Evolution.</title>
        <authorList>
            <person name="Mudd A.B."/>
        </authorList>
    </citation>
    <scope>NUCLEOTIDE SEQUENCE</scope>
    <source>
        <strain evidence="2">1538</strain>
        <tissue evidence="2">Blood</tissue>
    </source>
</reference>
<comment type="caution">
    <text evidence="2">The sequence shown here is derived from an EMBL/GenBank/DDBJ whole genome shotgun (WGS) entry which is preliminary data.</text>
</comment>
<feature type="signal peptide" evidence="1">
    <location>
        <begin position="1"/>
        <end position="17"/>
    </location>
</feature>
<accession>A0AAV3A6F2</accession>